<dbReference type="Gene3D" id="3.30.40.10">
    <property type="entry name" value="Zinc/RING finger domain, C3HC4 (zinc finger)"/>
    <property type="match status" value="1"/>
</dbReference>
<dbReference type="GO" id="GO:0008270">
    <property type="term" value="F:zinc ion binding"/>
    <property type="evidence" value="ECO:0007669"/>
    <property type="project" value="UniProtKB-KW"/>
</dbReference>
<evidence type="ECO:0000256" key="4">
    <source>
        <dbReference type="PROSITE-ProRule" id="PRU00175"/>
    </source>
</evidence>
<feature type="compositionally biased region" description="Basic and acidic residues" evidence="5">
    <location>
        <begin position="173"/>
        <end position="182"/>
    </location>
</feature>
<protein>
    <submittedName>
        <fullName evidence="7">Protein SAN1</fullName>
    </submittedName>
</protein>
<feature type="compositionally biased region" description="Basic and acidic residues" evidence="5">
    <location>
        <begin position="1"/>
        <end position="12"/>
    </location>
</feature>
<evidence type="ECO:0000259" key="6">
    <source>
        <dbReference type="PROSITE" id="PS50089"/>
    </source>
</evidence>
<feature type="compositionally biased region" description="Polar residues" evidence="5">
    <location>
        <begin position="424"/>
        <end position="440"/>
    </location>
</feature>
<feature type="region of interest" description="Disordered" evidence="5">
    <location>
        <begin position="651"/>
        <end position="677"/>
    </location>
</feature>
<sequence length="734" mass="79477">MSNANERPEENMAGRGNMENGSNGGDPGSNGSGGSRSHFTIAINYATLSGNGEQNGASAGTGVFPPMIFRFADVPSDTSSGRLNEVIALASEYIFQTLTRDQRRQRGLTREAFEKLELRDVDTLEDNTCAICYDELTNDPKDFANLSSKRSREGENGDGNDDEGNAEESVPDSPRKRQRTVESEEEDLNVDVNSDPFQVPGPTPTPTPTPISTTATEPAESAGPANTTTTEPNLDSAPNTNNSPNSQGEDASNYGHSATVLPCGHIFGRDCLFTWTTEHNSCPICRASILSEDELNDVHNRENESAGAAMNNGNGPDAAQQSTFESIRRLLYERSPEPAVANNIAERNTNTNVNNTGEQSTSSDNSEHPTTGDSSNTSTNTGATDSRQAGDATQDITNTNNNTSRSFSTSFIFFLSDIHAHPRTTATMPNSDTTGANQSAGRAASPSPATNISQGSFLDARNERSNTNTNTDTNTNTNTNTDTTTERASTGTTTGNNTNNINTGVNGPTITHFNDLPEDNRRLLGNIRAILRRAQEERNSTGRPTDNNEQTANSQNNTGAHDLGQNTRRFFNLLPLLGRRQQSPGNNETNTTTPSNSQPPSTDLHTDPALENRYSAYLEHLNTLRNGNRPPTESTGSRFRLPSFFRLGRQQAAHRHEGGRRPSDEQNNVTNNPLLNPNANLFSSGVASYRHANGVRTVNFTGDIPEPPTATNTPQANQQQENDDEQQQQHQDQE</sequence>
<proteinExistence type="predicted"/>
<reference evidence="7 8" key="1">
    <citation type="journal article" date="2015" name="Biotechnol. Biofuels">
        <title>Genetic basis of the highly efficient yeast Kluyveromyces marxianus: complete genome sequence and transcriptome analyses.</title>
        <authorList>
            <person name="Lertwattanasakul N."/>
            <person name="Kosaka T."/>
            <person name="Hosoyama A."/>
            <person name="Suzuki Y."/>
            <person name="Rodrussamee N."/>
            <person name="Matsutani M."/>
            <person name="Murata M."/>
            <person name="Fujimoto N."/>
            <person name="Suprayogi"/>
            <person name="Tsuchikane K."/>
            <person name="Limtong S."/>
            <person name="Fujita N."/>
            <person name="Yamada M."/>
        </authorList>
    </citation>
    <scope>NUCLEOTIDE SEQUENCE [LARGE SCALE GENOMIC DNA]</scope>
    <source>
        <strain evidence="8">DMKU3-1042 / BCC 29191 / NBRC 104275</strain>
    </source>
</reference>
<dbReference type="OrthoDB" id="8062037at2759"/>
<feature type="compositionally biased region" description="Polar residues" evidence="5">
    <location>
        <begin position="345"/>
        <end position="364"/>
    </location>
</feature>
<dbReference type="VEuPathDB" id="FungiDB:KLMA_20533"/>
<keyword evidence="2 4" id="KW-0863">Zinc-finger</keyword>
<dbReference type="AlphaFoldDB" id="W0T859"/>
<name>W0T859_KLUMD</name>
<feature type="region of interest" description="Disordered" evidence="5">
    <location>
        <begin position="532"/>
        <end position="566"/>
    </location>
</feature>
<feature type="region of interest" description="Disordered" evidence="5">
    <location>
        <begin position="698"/>
        <end position="734"/>
    </location>
</feature>
<feature type="region of interest" description="Disordered" evidence="5">
    <location>
        <begin position="423"/>
        <end position="517"/>
    </location>
</feature>
<feature type="region of interest" description="Disordered" evidence="5">
    <location>
        <begin position="140"/>
        <end position="253"/>
    </location>
</feature>
<dbReference type="PROSITE" id="PS50089">
    <property type="entry name" value="ZF_RING_2"/>
    <property type="match status" value="1"/>
</dbReference>
<feature type="compositionally biased region" description="Low complexity" evidence="5">
    <location>
        <begin position="583"/>
        <end position="602"/>
    </location>
</feature>
<feature type="compositionally biased region" description="Low complexity" evidence="5">
    <location>
        <begin position="667"/>
        <end position="677"/>
    </location>
</feature>
<feature type="domain" description="RING-type" evidence="6">
    <location>
        <begin position="260"/>
        <end position="286"/>
    </location>
</feature>
<evidence type="ECO:0000256" key="2">
    <source>
        <dbReference type="ARBA" id="ARBA00022771"/>
    </source>
</evidence>
<feature type="compositionally biased region" description="Acidic residues" evidence="5">
    <location>
        <begin position="156"/>
        <end position="170"/>
    </location>
</feature>
<feature type="compositionally biased region" description="Polar residues" evidence="5">
    <location>
        <begin position="541"/>
        <end position="566"/>
    </location>
</feature>
<dbReference type="EMBL" id="AP012214">
    <property type="protein sequence ID" value="BAO38991.1"/>
    <property type="molecule type" value="Genomic_DNA"/>
</dbReference>
<dbReference type="InterPro" id="IPR001841">
    <property type="entry name" value="Znf_RING"/>
</dbReference>
<evidence type="ECO:0000256" key="3">
    <source>
        <dbReference type="ARBA" id="ARBA00022833"/>
    </source>
</evidence>
<feature type="region of interest" description="Disordered" evidence="5">
    <location>
        <begin position="338"/>
        <end position="405"/>
    </location>
</feature>
<feature type="compositionally biased region" description="Basic and acidic residues" evidence="5">
    <location>
        <begin position="654"/>
        <end position="664"/>
    </location>
</feature>
<evidence type="ECO:0000256" key="5">
    <source>
        <dbReference type="SAM" id="MobiDB-lite"/>
    </source>
</evidence>
<keyword evidence="3" id="KW-0862">Zinc</keyword>
<dbReference type="PANTHER" id="PTHR15710">
    <property type="entry name" value="E3 UBIQUITIN-PROTEIN LIGASE PRAJA"/>
    <property type="match status" value="1"/>
</dbReference>
<feature type="compositionally biased region" description="Low complexity" evidence="5">
    <location>
        <begin position="371"/>
        <end position="386"/>
    </location>
</feature>
<accession>W0T859</accession>
<dbReference type="GeneID" id="34715001"/>
<gene>
    <name evidence="7" type="primary">SAN1</name>
    <name evidence="7" type="ORF">KLMA_20533</name>
</gene>
<feature type="region of interest" description="Disordered" evidence="5">
    <location>
        <begin position="1"/>
        <end position="36"/>
    </location>
</feature>
<organism evidence="7 8">
    <name type="scientific">Kluyveromyces marxianus (strain DMKU3-1042 / BCC 29191 / NBRC 104275)</name>
    <name type="common">Yeast</name>
    <name type="synonym">Candida kefyr</name>
    <dbReference type="NCBI Taxonomy" id="1003335"/>
    <lineage>
        <taxon>Eukaryota</taxon>
        <taxon>Fungi</taxon>
        <taxon>Dikarya</taxon>
        <taxon>Ascomycota</taxon>
        <taxon>Saccharomycotina</taxon>
        <taxon>Saccharomycetes</taxon>
        <taxon>Saccharomycetales</taxon>
        <taxon>Saccharomycetaceae</taxon>
        <taxon>Kluyveromyces</taxon>
    </lineage>
</organism>
<evidence type="ECO:0000256" key="1">
    <source>
        <dbReference type="ARBA" id="ARBA00022723"/>
    </source>
</evidence>
<evidence type="ECO:0000313" key="7">
    <source>
        <dbReference type="EMBL" id="BAO38991.1"/>
    </source>
</evidence>
<feature type="compositionally biased region" description="Low complexity" evidence="5">
    <location>
        <begin position="709"/>
        <end position="720"/>
    </location>
</feature>
<feature type="compositionally biased region" description="Polar residues" evidence="5">
    <location>
        <begin position="224"/>
        <end position="253"/>
    </location>
</feature>
<keyword evidence="1" id="KW-0479">Metal-binding</keyword>
<dbReference type="KEGG" id="kmx:KLMA_20533"/>
<dbReference type="Proteomes" id="UP000065495">
    <property type="component" value="Chromosome 2"/>
</dbReference>
<dbReference type="PANTHER" id="PTHR15710:SF74">
    <property type="entry name" value="RING-TYPE E3 UBIQUITIN TRANSFERASE-RELATED"/>
    <property type="match status" value="1"/>
</dbReference>
<feature type="compositionally biased region" description="Gly residues" evidence="5">
    <location>
        <begin position="22"/>
        <end position="34"/>
    </location>
</feature>
<dbReference type="RefSeq" id="XP_022674856.1">
    <property type="nucleotide sequence ID" value="XM_022818161.1"/>
</dbReference>
<dbReference type="Pfam" id="PF13639">
    <property type="entry name" value="zf-RING_2"/>
    <property type="match status" value="1"/>
</dbReference>
<feature type="region of interest" description="Disordered" evidence="5">
    <location>
        <begin position="579"/>
        <end position="607"/>
    </location>
</feature>
<feature type="compositionally biased region" description="Pro residues" evidence="5">
    <location>
        <begin position="199"/>
        <end position="209"/>
    </location>
</feature>
<feature type="compositionally biased region" description="Polar residues" evidence="5">
    <location>
        <begin position="447"/>
        <end position="456"/>
    </location>
</feature>
<evidence type="ECO:0000313" key="8">
    <source>
        <dbReference type="Proteomes" id="UP000065495"/>
    </source>
</evidence>
<dbReference type="SUPFAM" id="SSF57850">
    <property type="entry name" value="RING/U-box"/>
    <property type="match status" value="1"/>
</dbReference>
<feature type="compositionally biased region" description="Low complexity" evidence="5">
    <location>
        <begin position="396"/>
        <end position="405"/>
    </location>
</feature>
<dbReference type="InterPro" id="IPR013083">
    <property type="entry name" value="Znf_RING/FYVE/PHD"/>
</dbReference>
<feature type="compositionally biased region" description="Low complexity" evidence="5">
    <location>
        <begin position="466"/>
        <end position="511"/>
    </location>
</feature>